<feature type="chain" id="PRO_5008053516" evidence="5">
    <location>
        <begin position="27"/>
        <end position="528"/>
    </location>
</feature>
<name>A0A176XID1_AGRTU</name>
<dbReference type="InterPro" id="IPR030678">
    <property type="entry name" value="Peptide/Ni-bd"/>
</dbReference>
<evidence type="ECO:0000256" key="2">
    <source>
        <dbReference type="ARBA" id="ARBA00005695"/>
    </source>
</evidence>
<protein>
    <submittedName>
        <fullName evidence="7">ABC transporter substrate-binding protein</fullName>
    </submittedName>
</protein>
<dbReference type="GO" id="GO:1904680">
    <property type="term" value="F:peptide transmembrane transporter activity"/>
    <property type="evidence" value="ECO:0007669"/>
    <property type="project" value="TreeGrafter"/>
</dbReference>
<dbReference type="GO" id="GO:0043190">
    <property type="term" value="C:ATP-binding cassette (ABC) transporter complex"/>
    <property type="evidence" value="ECO:0007669"/>
    <property type="project" value="InterPro"/>
</dbReference>
<evidence type="ECO:0000259" key="6">
    <source>
        <dbReference type="Pfam" id="PF00496"/>
    </source>
</evidence>
<evidence type="ECO:0000256" key="1">
    <source>
        <dbReference type="ARBA" id="ARBA00004418"/>
    </source>
</evidence>
<dbReference type="Pfam" id="PF00496">
    <property type="entry name" value="SBP_bac_5"/>
    <property type="match status" value="1"/>
</dbReference>
<comment type="caution">
    <text evidence="7">The sequence shown here is derived from an EMBL/GenBank/DDBJ whole genome shotgun (WGS) entry which is preliminary data.</text>
</comment>
<evidence type="ECO:0000256" key="5">
    <source>
        <dbReference type="SAM" id="SignalP"/>
    </source>
</evidence>
<organism evidence="7 8">
    <name type="scientific">Agrobacterium tumefaciens</name>
    <dbReference type="NCBI Taxonomy" id="358"/>
    <lineage>
        <taxon>Bacteria</taxon>
        <taxon>Pseudomonadati</taxon>
        <taxon>Pseudomonadota</taxon>
        <taxon>Alphaproteobacteria</taxon>
        <taxon>Hyphomicrobiales</taxon>
        <taxon>Rhizobiaceae</taxon>
        <taxon>Rhizobium/Agrobacterium group</taxon>
        <taxon>Agrobacterium</taxon>
        <taxon>Agrobacterium tumefaciens complex</taxon>
    </lineage>
</organism>
<evidence type="ECO:0000256" key="3">
    <source>
        <dbReference type="ARBA" id="ARBA00022448"/>
    </source>
</evidence>
<sequence>MKKTLIRLAFTTVLSAMLVQGSPVAAKTPNDQLVIGTSLAQVLSLDPHQATEAKANEIMANLYDRLISVDGSGKVSPQLAERWETDEKGITFHLREANFASGNPVTSADVVYSLSRLLKMNQAAAANLKRVGYNADNIDKLVSAPDEKTVRVDLSGETTSELLLYRLAMVIASVVDSKELKSHEVNDDWGNAWLRTNSAGSGPFTLNRWSPNEIIILEANKDYVAGSPKMRRVIVRHVPESQVERLMLERGDIDIASALTAADLAIFNNKDGFQIQRVPTGGFYVLSMNAGKEPLSNPKVREAIAYGIDYKGMEKTIMGPYGRARTVPVPENFEYAIPSPDWKLDVEKGKALLKEAGYENGFTLNLKTIAQTPRIDLATAIQATLSQIGIKVNIQQGNGSDVIAAHRARDFDLLIPQTGAYMPNVLGSMEQFSSNPDNSLAANNAGNFVWRSAWDIPELTALTAKASLEPDAKKRGEIYTQMQEMFVAQNPAVLPMFERFEPIVLSTRVKDYVGHPSQTTRLENVTKD</sequence>
<feature type="domain" description="Solute-binding protein family 5" evidence="6">
    <location>
        <begin position="74"/>
        <end position="437"/>
    </location>
</feature>
<dbReference type="PANTHER" id="PTHR30290">
    <property type="entry name" value="PERIPLASMIC BINDING COMPONENT OF ABC TRANSPORTER"/>
    <property type="match status" value="1"/>
</dbReference>
<gene>
    <name evidence="7" type="ORF">A7J57_16675</name>
</gene>
<evidence type="ECO:0000313" key="7">
    <source>
        <dbReference type="EMBL" id="OAE49801.1"/>
    </source>
</evidence>
<proteinExistence type="inferred from homology"/>
<dbReference type="GO" id="GO:0015833">
    <property type="term" value="P:peptide transport"/>
    <property type="evidence" value="ECO:0007669"/>
    <property type="project" value="TreeGrafter"/>
</dbReference>
<comment type="similarity">
    <text evidence="2">Belongs to the bacterial solute-binding protein 5 family.</text>
</comment>
<keyword evidence="3" id="KW-0813">Transport</keyword>
<keyword evidence="4 5" id="KW-0732">Signal</keyword>
<dbReference type="CDD" id="cd08512">
    <property type="entry name" value="PBP2_NikA_DppA_OppA_like_7"/>
    <property type="match status" value="1"/>
</dbReference>
<comment type="subcellular location">
    <subcellularLocation>
        <location evidence="1">Periplasm</location>
    </subcellularLocation>
</comment>
<dbReference type="AlphaFoldDB" id="A0A176XID1"/>
<dbReference type="Gene3D" id="3.40.190.10">
    <property type="entry name" value="Periplasmic binding protein-like II"/>
    <property type="match status" value="1"/>
</dbReference>
<evidence type="ECO:0000256" key="4">
    <source>
        <dbReference type="ARBA" id="ARBA00022729"/>
    </source>
</evidence>
<feature type="signal peptide" evidence="5">
    <location>
        <begin position="1"/>
        <end position="26"/>
    </location>
</feature>
<dbReference type="Gene3D" id="3.90.76.10">
    <property type="entry name" value="Dipeptide-binding Protein, Domain 1"/>
    <property type="match status" value="1"/>
</dbReference>
<dbReference type="Proteomes" id="UP000077098">
    <property type="component" value="Unassembled WGS sequence"/>
</dbReference>
<dbReference type="PANTHER" id="PTHR30290:SF10">
    <property type="entry name" value="PERIPLASMIC OLIGOPEPTIDE-BINDING PROTEIN-RELATED"/>
    <property type="match status" value="1"/>
</dbReference>
<evidence type="ECO:0000313" key="8">
    <source>
        <dbReference type="Proteomes" id="UP000077098"/>
    </source>
</evidence>
<reference evidence="7 8" key="1">
    <citation type="submission" date="2016-05" db="EMBL/GenBank/DDBJ databases">
        <authorList>
            <person name="Lavstsen T."/>
            <person name="Jespersen J.S."/>
        </authorList>
    </citation>
    <scope>NUCLEOTIDE SEQUENCE [LARGE SCALE GENOMIC DNA]</scope>
    <source>
        <strain evidence="7 8">KCJ1736</strain>
    </source>
</reference>
<dbReference type="EMBL" id="LXPS01000001">
    <property type="protein sequence ID" value="OAE49801.1"/>
    <property type="molecule type" value="Genomic_DNA"/>
</dbReference>
<dbReference type="InterPro" id="IPR000914">
    <property type="entry name" value="SBP_5_dom"/>
</dbReference>
<dbReference type="SUPFAM" id="SSF53850">
    <property type="entry name" value="Periplasmic binding protein-like II"/>
    <property type="match status" value="1"/>
</dbReference>
<dbReference type="Gene3D" id="3.10.105.10">
    <property type="entry name" value="Dipeptide-binding Protein, Domain 3"/>
    <property type="match status" value="1"/>
</dbReference>
<dbReference type="PIRSF" id="PIRSF002741">
    <property type="entry name" value="MppA"/>
    <property type="match status" value="1"/>
</dbReference>
<accession>A0A176XID1</accession>
<dbReference type="InterPro" id="IPR039424">
    <property type="entry name" value="SBP_5"/>
</dbReference>
<dbReference type="GO" id="GO:0030288">
    <property type="term" value="C:outer membrane-bounded periplasmic space"/>
    <property type="evidence" value="ECO:0007669"/>
    <property type="project" value="UniProtKB-ARBA"/>
</dbReference>